<dbReference type="PROSITE" id="PS50812">
    <property type="entry name" value="PWWP"/>
    <property type="match status" value="1"/>
</dbReference>
<reference evidence="16" key="2">
    <citation type="submission" date="2025-08" db="UniProtKB">
        <authorList>
            <consortium name="Ensembl"/>
        </authorList>
    </citation>
    <scope>IDENTIFICATION</scope>
</reference>
<evidence type="ECO:0000313" key="17">
    <source>
        <dbReference type="Proteomes" id="UP000265100"/>
    </source>
</evidence>
<accession>A0AAX7VSM7</accession>
<keyword evidence="11" id="KW-0539">Nucleus</keyword>
<dbReference type="PROSITE" id="PS51679">
    <property type="entry name" value="SAM_MT_C5"/>
    <property type="match status" value="1"/>
</dbReference>
<evidence type="ECO:0000256" key="6">
    <source>
        <dbReference type="ARBA" id="ARBA00022691"/>
    </source>
</evidence>
<dbReference type="PANTHER" id="PTHR23068:SF9">
    <property type="entry name" value="DNA (CYTOSINE-5)-METHYLTRANSFERASE 3B"/>
    <property type="match status" value="1"/>
</dbReference>
<dbReference type="InterPro" id="IPR029063">
    <property type="entry name" value="SAM-dependent_MTases_sf"/>
</dbReference>
<evidence type="ECO:0000256" key="13">
    <source>
        <dbReference type="SAM" id="MobiDB-lite"/>
    </source>
</evidence>
<dbReference type="Pfam" id="PF00145">
    <property type="entry name" value="DNA_methylase"/>
    <property type="match status" value="1"/>
</dbReference>
<keyword evidence="6 12" id="KW-0949">S-adenosyl-L-methionine</keyword>
<dbReference type="InterPro" id="IPR049554">
    <property type="entry name" value="DNMT3_ADD_PHD"/>
</dbReference>
<proteinExistence type="inferred from homology"/>
<reference evidence="16" key="3">
    <citation type="submission" date="2025-09" db="UniProtKB">
        <authorList>
            <consortium name="Ensembl"/>
        </authorList>
    </citation>
    <scope>IDENTIFICATION</scope>
</reference>
<evidence type="ECO:0000256" key="8">
    <source>
        <dbReference type="ARBA" id="ARBA00022771"/>
    </source>
</evidence>
<dbReference type="Gene3D" id="2.30.30.140">
    <property type="match status" value="1"/>
</dbReference>
<keyword evidence="10" id="KW-0238">DNA-binding</keyword>
<dbReference type="Pfam" id="PF21255">
    <property type="entry name" value="DNMT3_ADD_GATA1-like"/>
    <property type="match status" value="1"/>
</dbReference>
<evidence type="ECO:0000256" key="7">
    <source>
        <dbReference type="ARBA" id="ARBA00022723"/>
    </source>
</evidence>
<dbReference type="SMART" id="SM00293">
    <property type="entry name" value="PWWP"/>
    <property type="match status" value="1"/>
</dbReference>
<dbReference type="InterPro" id="IPR018117">
    <property type="entry name" value="C5_DNA_meth_AS"/>
</dbReference>
<evidence type="ECO:0000256" key="1">
    <source>
        <dbReference type="ARBA" id="ARBA00004123"/>
    </source>
</evidence>
<comment type="similarity">
    <text evidence="12">Belongs to the class I-like SAM-binding methyltransferase superfamily. C5-methyltransferase family.</text>
</comment>
<dbReference type="GO" id="GO:0000122">
    <property type="term" value="P:negative regulation of transcription by RNA polymerase II"/>
    <property type="evidence" value="ECO:0007669"/>
    <property type="project" value="TreeGrafter"/>
</dbReference>
<name>A0AAX7VSM7_ASTCA</name>
<dbReference type="InterPro" id="IPR001525">
    <property type="entry name" value="C5_MeTfrase"/>
</dbReference>
<evidence type="ECO:0000256" key="5">
    <source>
        <dbReference type="ARBA" id="ARBA00022679"/>
    </source>
</evidence>
<feature type="active site" evidence="12">
    <location>
        <position position="485"/>
    </location>
</feature>
<dbReference type="SUPFAM" id="SSF63748">
    <property type="entry name" value="Tudor/PWWP/MBT"/>
    <property type="match status" value="1"/>
</dbReference>
<keyword evidence="9" id="KW-0862">Zinc</keyword>
<evidence type="ECO:0000256" key="9">
    <source>
        <dbReference type="ARBA" id="ARBA00022833"/>
    </source>
</evidence>
<dbReference type="GO" id="GO:0032259">
    <property type="term" value="P:methylation"/>
    <property type="evidence" value="ECO:0007669"/>
    <property type="project" value="UniProtKB-KW"/>
</dbReference>
<organism evidence="16 17">
    <name type="scientific">Astatotilapia calliptera</name>
    <name type="common">Eastern happy</name>
    <name type="synonym">Chromis callipterus</name>
    <dbReference type="NCBI Taxonomy" id="8154"/>
    <lineage>
        <taxon>Eukaryota</taxon>
        <taxon>Metazoa</taxon>
        <taxon>Chordata</taxon>
        <taxon>Craniata</taxon>
        <taxon>Vertebrata</taxon>
        <taxon>Euteleostomi</taxon>
        <taxon>Actinopterygii</taxon>
        <taxon>Neopterygii</taxon>
        <taxon>Teleostei</taxon>
        <taxon>Neoteleostei</taxon>
        <taxon>Acanthomorphata</taxon>
        <taxon>Ovalentaria</taxon>
        <taxon>Cichlomorphae</taxon>
        <taxon>Cichliformes</taxon>
        <taxon>Cichlidae</taxon>
        <taxon>African cichlids</taxon>
        <taxon>Pseudocrenilabrinae</taxon>
        <taxon>Haplochromini</taxon>
        <taxon>Astatotilapia</taxon>
    </lineage>
</organism>
<keyword evidence="17" id="KW-1185">Reference proteome</keyword>
<dbReference type="PROSITE" id="PS51533">
    <property type="entry name" value="ADD"/>
    <property type="match status" value="1"/>
</dbReference>
<evidence type="ECO:0000256" key="4">
    <source>
        <dbReference type="ARBA" id="ARBA00022603"/>
    </source>
</evidence>
<evidence type="ECO:0000259" key="14">
    <source>
        <dbReference type="PROSITE" id="PS50812"/>
    </source>
</evidence>
<evidence type="ECO:0000256" key="10">
    <source>
        <dbReference type="ARBA" id="ARBA00023125"/>
    </source>
</evidence>
<dbReference type="Gene3D" id="3.40.50.150">
    <property type="entry name" value="Vaccinia Virus protein VP39"/>
    <property type="match status" value="2"/>
</dbReference>
<dbReference type="Proteomes" id="UP000265100">
    <property type="component" value="Chromosome 20"/>
</dbReference>
<keyword evidence="5 12" id="KW-0808">Transferase</keyword>
<dbReference type="FunFam" id="3.40.50.150:FF:000008">
    <property type="entry name" value="DNA (Cytosine-5)-methyltransferase 3A isoform X1"/>
    <property type="match status" value="1"/>
</dbReference>
<protein>
    <recommendedName>
        <fullName evidence="2">DNA (cytosine-5-)-methyltransferase</fullName>
        <ecNumber evidence="2">2.1.1.37</ecNumber>
    </recommendedName>
</protein>
<dbReference type="Pfam" id="PF00855">
    <property type="entry name" value="PWWP"/>
    <property type="match status" value="1"/>
</dbReference>
<dbReference type="GeneTree" id="ENSGT00940000156928"/>
<dbReference type="GO" id="GO:0003677">
    <property type="term" value="F:DNA binding"/>
    <property type="evidence" value="ECO:0007669"/>
    <property type="project" value="UniProtKB-KW"/>
</dbReference>
<keyword evidence="3" id="KW-0678">Repressor</keyword>
<evidence type="ECO:0000256" key="11">
    <source>
        <dbReference type="ARBA" id="ARBA00023242"/>
    </source>
</evidence>
<dbReference type="GO" id="GO:0005634">
    <property type="term" value="C:nucleus"/>
    <property type="evidence" value="ECO:0007669"/>
    <property type="project" value="UniProtKB-SubCell"/>
</dbReference>
<dbReference type="FunFam" id="3.40.50.150:FF:000011">
    <property type="entry name" value="DNA methyltransferase 3 alpha"/>
    <property type="match status" value="1"/>
</dbReference>
<sequence length="687" mass="76995">MMLPTHHSSRMIVAVESVLLTGLPPTSSSVNLPSPCPQCPGNPRAPAVGSGGVPETPRLELMEQDSKDSAQSTSTLSSSETKQEYSDNKGFGIGELVWGKIKGFSWWPGIVVTWRATGKRQASHGMRWLQWFGDGKFSEHLNPFSHLCVKCFLSPWFHLNLHMASIRAEKTFPPCKSNSPEDQVKPMLDWANGGFLPKGEEGLKPTHSASEQGSRATLSFTVDPKQAAGCKCVCMCPQTVTLWSTTSSTCPCKSHFDLCVFLCVSLAEFCLSCGKTSATFHPLFEGGLCPTCKDVYLEMSYMYDDDGYQSYCTVCCGGREVLLCGNVNCCRCFCVDCLDILVDPGASDQARYLDPWRCYMCQPLLRYGVLKRRHDWSLKLQEFFANDNGQEFEKPKIYPAVPAEQRRPIRVLSLFDGIATGYLVLRDLGFKVGQYVASEVCEDSISVGVVRHEGKIKYVHDVRNITKKNIQEWGPFDLVIGGSPCNDLSIVNPARKGLYEGTGRLFFEFYRLLSEAKPKDGENRPFFWMFENVVAMAINDKRDISRFLECNPVMIDAIEVSAAHRARYFWGNLPGMNRPLCASGMDKLQLQDCLDHGRVAKFGKVRTITTRSNSIKQGKDQHFPVLMNGKEDILWCTELERIFGFPVHYTDVSNMGRGARQKLLGRSWSVPVIRHLFAPLKDYFACE</sequence>
<feature type="compositionally biased region" description="Low complexity" evidence="13">
    <location>
        <begin position="69"/>
        <end position="80"/>
    </location>
</feature>
<dbReference type="Pfam" id="PF17980">
    <property type="entry name" value="ADD_DNMT3"/>
    <property type="match status" value="1"/>
</dbReference>
<dbReference type="EC" id="2.1.1.37" evidence="2"/>
<dbReference type="InterPro" id="IPR040552">
    <property type="entry name" value="DNMT3_ADD_GATA1-like"/>
</dbReference>
<dbReference type="SUPFAM" id="SSF53335">
    <property type="entry name" value="S-adenosyl-L-methionine-dependent methyltransferases"/>
    <property type="match status" value="1"/>
</dbReference>
<dbReference type="Ensembl" id="ENSACLT00000070753.1">
    <property type="protein sequence ID" value="ENSACLP00000084132.1"/>
    <property type="gene ID" value="ENSACLG00000009337.2"/>
</dbReference>
<dbReference type="InterPro" id="IPR000313">
    <property type="entry name" value="PWWP_dom"/>
</dbReference>
<evidence type="ECO:0000256" key="12">
    <source>
        <dbReference type="PROSITE-ProRule" id="PRU01016"/>
    </source>
</evidence>
<dbReference type="InterPro" id="IPR025766">
    <property type="entry name" value="ADD"/>
</dbReference>
<dbReference type="Gene3D" id="1.10.720.50">
    <property type="entry name" value="PWWP, helical domain"/>
    <property type="match status" value="1"/>
</dbReference>
<evidence type="ECO:0000313" key="16">
    <source>
        <dbReference type="Ensembl" id="ENSACLP00000084132.1"/>
    </source>
</evidence>
<dbReference type="InterPro" id="IPR050390">
    <property type="entry name" value="C5-Methyltransferase"/>
</dbReference>
<dbReference type="PANTHER" id="PTHR23068">
    <property type="entry name" value="DNA CYTOSINE-5- -METHYLTRANSFERASE 3-RELATED"/>
    <property type="match status" value="1"/>
</dbReference>
<feature type="domain" description="PWWP" evidence="14">
    <location>
        <begin position="93"/>
        <end position="138"/>
    </location>
</feature>
<dbReference type="PROSITE" id="PS00094">
    <property type="entry name" value="C5_MTASE_1"/>
    <property type="match status" value="1"/>
</dbReference>
<dbReference type="GO" id="GO:0051718">
    <property type="term" value="F:DNA (cytosine-5-)-methyltransferase activity, acting on CpG substrates"/>
    <property type="evidence" value="ECO:0007669"/>
    <property type="project" value="TreeGrafter"/>
</dbReference>
<keyword evidence="4 12" id="KW-0489">Methyltransferase</keyword>
<evidence type="ECO:0000256" key="2">
    <source>
        <dbReference type="ARBA" id="ARBA00011975"/>
    </source>
</evidence>
<feature type="compositionally biased region" description="Basic and acidic residues" evidence="13">
    <location>
        <begin position="57"/>
        <end position="68"/>
    </location>
</feature>
<comment type="subcellular location">
    <subcellularLocation>
        <location evidence="1">Nucleus</location>
    </subcellularLocation>
</comment>
<dbReference type="GO" id="GO:0008270">
    <property type="term" value="F:zinc ion binding"/>
    <property type="evidence" value="ECO:0007669"/>
    <property type="project" value="UniProtKB-KW"/>
</dbReference>
<dbReference type="AlphaFoldDB" id="A0AAX7VSM7"/>
<keyword evidence="8" id="KW-0863">Zinc-finger</keyword>
<keyword evidence="7" id="KW-0479">Metal-binding</keyword>
<reference evidence="16" key="1">
    <citation type="submission" date="2018-05" db="EMBL/GenBank/DDBJ databases">
        <authorList>
            <person name="Datahose"/>
        </authorList>
    </citation>
    <scope>NUCLEOTIDE SEQUENCE</scope>
</reference>
<feature type="region of interest" description="Disordered" evidence="13">
    <location>
        <begin position="29"/>
        <end position="86"/>
    </location>
</feature>
<evidence type="ECO:0000259" key="15">
    <source>
        <dbReference type="PROSITE" id="PS51533"/>
    </source>
</evidence>
<feature type="domain" description="PHD-type" evidence="15">
    <location>
        <begin position="258"/>
        <end position="389"/>
    </location>
</feature>
<evidence type="ECO:0000256" key="3">
    <source>
        <dbReference type="ARBA" id="ARBA00022491"/>
    </source>
</evidence>